<comment type="subcellular location">
    <subcellularLocation>
        <location evidence="1">Membrane</location>
    </subcellularLocation>
</comment>
<evidence type="ECO:0000256" key="3">
    <source>
        <dbReference type="ARBA" id="ARBA00022989"/>
    </source>
</evidence>
<dbReference type="GO" id="GO:0016020">
    <property type="term" value="C:membrane"/>
    <property type="evidence" value="ECO:0007669"/>
    <property type="project" value="UniProtKB-SubCell"/>
</dbReference>
<feature type="transmembrane region" description="Helical" evidence="5">
    <location>
        <begin position="97"/>
        <end position="113"/>
    </location>
</feature>
<accession>A0A0R3R734</accession>
<evidence type="ECO:0000256" key="1">
    <source>
        <dbReference type="ARBA" id="ARBA00004370"/>
    </source>
</evidence>
<feature type="transmembrane region" description="Helical" evidence="5">
    <location>
        <begin position="254"/>
        <end position="276"/>
    </location>
</feature>
<feature type="transmembrane region" description="Helical" evidence="5">
    <location>
        <begin position="133"/>
        <end position="161"/>
    </location>
</feature>
<dbReference type="CDD" id="cd00637">
    <property type="entry name" value="7tm_classA_rhodopsin-like"/>
    <property type="match status" value="1"/>
</dbReference>
<evidence type="ECO:0000256" key="2">
    <source>
        <dbReference type="ARBA" id="ARBA00022692"/>
    </source>
</evidence>
<evidence type="ECO:0000256" key="5">
    <source>
        <dbReference type="SAM" id="Phobius"/>
    </source>
</evidence>
<proteinExistence type="predicted"/>
<dbReference type="InterPro" id="IPR017452">
    <property type="entry name" value="GPCR_Rhodpsn_7TM"/>
</dbReference>
<reference evidence="7" key="1">
    <citation type="submission" date="2017-02" db="UniProtKB">
        <authorList>
            <consortium name="WormBaseParasite"/>
        </authorList>
    </citation>
    <scope>IDENTIFICATION</scope>
</reference>
<dbReference type="WBParaSite" id="BTMF_0001583201-mRNA-1">
    <property type="protein sequence ID" value="BTMF_0001583201-mRNA-1"/>
    <property type="gene ID" value="BTMF_0001583201"/>
</dbReference>
<feature type="transmembrane region" description="Helical" evidence="5">
    <location>
        <begin position="361"/>
        <end position="382"/>
    </location>
</feature>
<sequence>LENSDISELNFFTQKLLSTDCVETTDNNIITYNITVLNCSHKECLSISTILFVCLFSINYLTHQNRLCLSTEKQAPIPSDNHIFLKNNRERLSTDNMIVRYYCIVALFLILPLNCHEGNATNVFDIRDEQHIIIKYTVVAVFSFLVLYGIISNFLMITVCYSRNNLYSRPFTLIVSQIIISVLVSFIPYVIILLPGILLSKKYAYKMSQMNNAFCNVRTYSIISMIYFSFLLTLNRFIVVILPRYNIFFQSPKLYFLLLFIWLIAFATSFGDFYFYTRHFQVSTLHCSKDYTKHSGGKLFNRLLVILLFSLSIAMVVMYTAIICNIRRRFVSVSNETQKTFVVKTGPKTYTLRTVKYERSMLIQIGLTSGGLIFGILIFSVLPVAKIFGQESLIAMNIFQCFYITLYRCALPTTFFLTSERARKFLNTNVVKPIQILTKQVTR</sequence>
<feature type="transmembrane region" description="Helical" evidence="5">
    <location>
        <begin position="173"/>
        <end position="199"/>
    </location>
</feature>
<dbReference type="PANTHER" id="PTHR22718:SF11">
    <property type="entry name" value="7TM GPCR SERPENTINE RECEPTOR CLASS X (SRX) DOMAIN-CONTAINING PROTEIN"/>
    <property type="match status" value="1"/>
</dbReference>
<protein>
    <submittedName>
        <fullName evidence="7">G_PROTEIN_RECEP_F1_2 domain-containing protein</fullName>
    </submittedName>
</protein>
<evidence type="ECO:0000313" key="7">
    <source>
        <dbReference type="WBParaSite" id="BTMF_0001583201-mRNA-1"/>
    </source>
</evidence>
<feature type="transmembrane region" description="Helical" evidence="5">
    <location>
        <begin position="303"/>
        <end position="324"/>
    </location>
</feature>
<dbReference type="PANTHER" id="PTHR22718">
    <property type="entry name" value="SERPENTINE RECEPTOR, CLASS X"/>
    <property type="match status" value="1"/>
</dbReference>
<organism evidence="7">
    <name type="scientific">Brugia timori</name>
    <dbReference type="NCBI Taxonomy" id="42155"/>
    <lineage>
        <taxon>Eukaryota</taxon>
        <taxon>Metazoa</taxon>
        <taxon>Ecdysozoa</taxon>
        <taxon>Nematoda</taxon>
        <taxon>Chromadorea</taxon>
        <taxon>Rhabditida</taxon>
        <taxon>Spirurina</taxon>
        <taxon>Spiruromorpha</taxon>
        <taxon>Filarioidea</taxon>
        <taxon>Onchocercidae</taxon>
        <taxon>Brugia</taxon>
    </lineage>
</organism>
<keyword evidence="4 5" id="KW-0472">Membrane</keyword>
<dbReference type="SUPFAM" id="SSF81321">
    <property type="entry name" value="Family A G protein-coupled receptor-like"/>
    <property type="match status" value="1"/>
</dbReference>
<dbReference type="Gene3D" id="1.20.1070.10">
    <property type="entry name" value="Rhodopsin 7-helix transmembrane proteins"/>
    <property type="match status" value="1"/>
</dbReference>
<keyword evidence="2 5" id="KW-0812">Transmembrane</keyword>
<keyword evidence="3 5" id="KW-1133">Transmembrane helix</keyword>
<feature type="domain" description="G-protein coupled receptors family 1 profile" evidence="6">
    <location>
        <begin position="152"/>
        <end position="328"/>
    </location>
</feature>
<feature type="transmembrane region" description="Helical" evidence="5">
    <location>
        <begin position="219"/>
        <end position="242"/>
    </location>
</feature>
<dbReference type="AlphaFoldDB" id="A0A0R3R734"/>
<dbReference type="PROSITE" id="PS50262">
    <property type="entry name" value="G_PROTEIN_RECEP_F1_2"/>
    <property type="match status" value="1"/>
</dbReference>
<name>A0A0R3R734_9BILA</name>
<evidence type="ECO:0000259" key="6">
    <source>
        <dbReference type="PROSITE" id="PS50262"/>
    </source>
</evidence>
<feature type="transmembrane region" description="Helical" evidence="5">
    <location>
        <begin position="394"/>
        <end position="417"/>
    </location>
</feature>
<evidence type="ECO:0000256" key="4">
    <source>
        <dbReference type="ARBA" id="ARBA00023136"/>
    </source>
</evidence>